<gene>
    <name evidence="6" type="ORF">C0674_11400</name>
</gene>
<comment type="similarity">
    <text evidence="2">Belongs to the methyl-accepting chemotaxis (MCP) protein family.</text>
</comment>
<dbReference type="CDD" id="cd00130">
    <property type="entry name" value="PAS"/>
    <property type="match status" value="1"/>
</dbReference>
<dbReference type="EMBL" id="CP025688">
    <property type="protein sequence ID" value="QAA23179.1"/>
    <property type="molecule type" value="Genomic_DNA"/>
</dbReference>
<dbReference type="SUPFAM" id="SSF55785">
    <property type="entry name" value="PYP-like sensor domain (PAS domain)"/>
    <property type="match status" value="1"/>
</dbReference>
<feature type="domain" description="Methyl-accepting transducer" evidence="4">
    <location>
        <begin position="120"/>
        <end position="304"/>
    </location>
</feature>
<evidence type="ECO:0000313" key="7">
    <source>
        <dbReference type="Proteomes" id="UP000285882"/>
    </source>
</evidence>
<feature type="domain" description="PAS" evidence="5">
    <location>
        <begin position="9"/>
        <end position="52"/>
    </location>
</feature>
<sequence>MIQEKQKFDLQLLSRAFEENLSLISFNTNHKVIFVNDNFSKALGYTKEEMIGMDHAMLCFPDFASSADYQDFWNKLLGGNRFQDKVKRKDKLGHAVWLEATYMPIFDETHSHVIGVLKVATNISQREQRIKQFTDSLKDTAADLHEQAQAGNHQTKALNKEITNVERFSNENAETLATLQQEIKQINGVVEIIRDISEQTHILAINAGIEGARSGESGRSFIVIAKEMQKLSDQVHQSIKKVEEQTRLIIANVNQIADRSGNLQHNAKVSHETMEVATQVFDKIGQAAELLNDQAKALNKLLNP</sequence>
<keyword evidence="7" id="KW-1185">Reference proteome</keyword>
<dbReference type="NCBIfam" id="TIGR00229">
    <property type="entry name" value="sensory_box"/>
    <property type="match status" value="1"/>
</dbReference>
<dbReference type="Gene3D" id="3.30.450.20">
    <property type="entry name" value="PAS domain"/>
    <property type="match status" value="1"/>
</dbReference>
<evidence type="ECO:0000259" key="4">
    <source>
        <dbReference type="PROSITE" id="PS50111"/>
    </source>
</evidence>
<dbReference type="Pfam" id="PF00015">
    <property type="entry name" value="MCPsignal"/>
    <property type="match status" value="1"/>
</dbReference>
<organism evidence="6 7">
    <name type="scientific">Sporolactobacillus terrae</name>
    <dbReference type="NCBI Taxonomy" id="269673"/>
    <lineage>
        <taxon>Bacteria</taxon>
        <taxon>Bacillati</taxon>
        <taxon>Bacillota</taxon>
        <taxon>Bacilli</taxon>
        <taxon>Bacillales</taxon>
        <taxon>Sporolactobacillaceae</taxon>
        <taxon>Sporolactobacillus</taxon>
    </lineage>
</organism>
<dbReference type="InterPro" id="IPR004089">
    <property type="entry name" value="MCPsignal_dom"/>
</dbReference>
<dbReference type="SUPFAM" id="SSF58104">
    <property type="entry name" value="Methyl-accepting chemotaxis protein (MCP) signaling domain"/>
    <property type="match status" value="1"/>
</dbReference>
<evidence type="ECO:0000259" key="5">
    <source>
        <dbReference type="PROSITE" id="PS50112"/>
    </source>
</evidence>
<dbReference type="Pfam" id="PF08447">
    <property type="entry name" value="PAS_3"/>
    <property type="match status" value="1"/>
</dbReference>
<protein>
    <submittedName>
        <fullName evidence="6">PAS domain S-box protein</fullName>
    </submittedName>
</protein>
<dbReference type="SMART" id="SM00283">
    <property type="entry name" value="MA"/>
    <property type="match status" value="1"/>
</dbReference>
<dbReference type="Proteomes" id="UP000285882">
    <property type="component" value="Chromosome"/>
</dbReference>
<evidence type="ECO:0000256" key="2">
    <source>
        <dbReference type="ARBA" id="ARBA00029447"/>
    </source>
</evidence>
<evidence type="ECO:0000256" key="3">
    <source>
        <dbReference type="PROSITE-ProRule" id="PRU00284"/>
    </source>
</evidence>
<dbReference type="InterPro" id="IPR000014">
    <property type="entry name" value="PAS"/>
</dbReference>
<dbReference type="Gene3D" id="1.10.287.950">
    <property type="entry name" value="Methyl-accepting chemotaxis protein"/>
    <property type="match status" value="1"/>
</dbReference>
<dbReference type="PROSITE" id="PS50111">
    <property type="entry name" value="CHEMOTAXIS_TRANSDUC_2"/>
    <property type="match status" value="1"/>
</dbReference>
<name>A0ABX5Q918_9BACL</name>
<dbReference type="InterPro" id="IPR035965">
    <property type="entry name" value="PAS-like_dom_sf"/>
</dbReference>
<evidence type="ECO:0000313" key="6">
    <source>
        <dbReference type="EMBL" id="QAA23179.1"/>
    </source>
</evidence>
<dbReference type="PRINTS" id="PR00260">
    <property type="entry name" value="CHEMTRNSDUCR"/>
</dbReference>
<dbReference type="PANTHER" id="PTHR32089">
    <property type="entry name" value="METHYL-ACCEPTING CHEMOTAXIS PROTEIN MCPB"/>
    <property type="match status" value="1"/>
</dbReference>
<dbReference type="RefSeq" id="WP_028975665.1">
    <property type="nucleotide sequence ID" value="NZ_CP025688.1"/>
</dbReference>
<evidence type="ECO:0000256" key="1">
    <source>
        <dbReference type="ARBA" id="ARBA00023224"/>
    </source>
</evidence>
<accession>A0ABX5Q918</accession>
<proteinExistence type="inferred from homology"/>
<dbReference type="InterPro" id="IPR004090">
    <property type="entry name" value="Chemotax_Me-accpt_rcpt"/>
</dbReference>
<dbReference type="InterPro" id="IPR013655">
    <property type="entry name" value="PAS_fold_3"/>
</dbReference>
<reference evidence="6 7" key="1">
    <citation type="submission" date="2018-01" db="EMBL/GenBank/DDBJ databases">
        <title>Complete genome sequencing of Sporolactobacillus terrae DLG3.</title>
        <authorList>
            <person name="Nam Y.-D."/>
            <person name="Kang J."/>
            <person name="Chung W.-H."/>
        </authorList>
    </citation>
    <scope>NUCLEOTIDE SEQUENCE [LARGE SCALE GENOMIC DNA]</scope>
    <source>
        <strain evidence="6 7">DLG3</strain>
    </source>
</reference>
<keyword evidence="1 3" id="KW-0807">Transducer</keyword>
<dbReference type="PROSITE" id="PS50112">
    <property type="entry name" value="PAS"/>
    <property type="match status" value="1"/>
</dbReference>
<dbReference type="PANTHER" id="PTHR32089:SF112">
    <property type="entry name" value="LYSOZYME-LIKE PROTEIN-RELATED"/>
    <property type="match status" value="1"/>
</dbReference>